<feature type="transmembrane region" description="Helical" evidence="2">
    <location>
        <begin position="270"/>
        <end position="292"/>
    </location>
</feature>
<feature type="compositionally biased region" description="Polar residues" evidence="1">
    <location>
        <begin position="240"/>
        <end position="255"/>
    </location>
</feature>
<organism evidence="3">
    <name type="scientific">Planktothrix agardhii</name>
    <name type="common">Oscillatoria agardhii</name>
    <dbReference type="NCBI Taxonomy" id="1160"/>
    <lineage>
        <taxon>Bacteria</taxon>
        <taxon>Bacillati</taxon>
        <taxon>Cyanobacteriota</taxon>
        <taxon>Cyanophyceae</taxon>
        <taxon>Oscillatoriophycideae</taxon>
        <taxon>Oscillatoriales</taxon>
        <taxon>Microcoleaceae</taxon>
        <taxon>Planktothrix</taxon>
    </lineage>
</organism>
<dbReference type="AlphaFoldDB" id="A0A1J1J9G7"/>
<protein>
    <submittedName>
        <fullName evidence="3">Uncharacterized protein</fullName>
    </submittedName>
</protein>
<keyword evidence="2" id="KW-1133">Transmembrane helix</keyword>
<keyword evidence="2" id="KW-0812">Transmembrane</keyword>
<proteinExistence type="predicted"/>
<evidence type="ECO:0000313" key="3">
    <source>
        <dbReference type="EMBL" id="CUM58099.1"/>
    </source>
</evidence>
<evidence type="ECO:0000256" key="2">
    <source>
        <dbReference type="SAM" id="Phobius"/>
    </source>
</evidence>
<sequence length="371" mass="41564">MKNYVKSRGISKGHSWLDQNQKEISNPPILNSVIQMVDSDDFSLVLYRLEGQLSLLVTGLETKNRTDNRTRKIKNSVLWVGDNSDEAILRKISIQALNGELAAKIDQAVFSENNAQGFKVNFEQLEPKKLGLPSVENKPDNSNKIGNLSACKNDLIGDLRQYSLPIQEGMLVVVVSSTVSQSSLEREKVWRGLSDVISGDEWVDLSVKGDQGDNFRGQPSDSNRDPNTSSQPEKGKFGTPYTSPSGLPTPFSASSRSDKRSPEDSPLKKWIPIIVAFVIGLLIGIVGHYLYYSNIPNMQKQQIEQNEKTIGDQEDKIADQDKRINDQEDIIVNKEKTIKQKDKLIEDIFNYAKEFTDKGLPLIERINGVQK</sequence>
<keyword evidence="2" id="KW-0472">Membrane</keyword>
<dbReference type="EMBL" id="LO018304">
    <property type="protein sequence ID" value="CUM58099.1"/>
    <property type="molecule type" value="Genomic_DNA"/>
</dbReference>
<gene>
    <name evidence="3" type="ORF">PLAM_0132</name>
</gene>
<reference evidence="3" key="1">
    <citation type="submission" date="2015-09" db="EMBL/GenBank/DDBJ databases">
        <authorList>
            <person name="Jackson K.R."/>
            <person name="Lunt B.L."/>
            <person name="Fisher J.N.B."/>
            <person name="Gardner A.V."/>
            <person name="Bailey M.E."/>
            <person name="Deus L.M."/>
            <person name="Earl A.S."/>
            <person name="Gibby P.D."/>
            <person name="Hartmann K.A."/>
            <person name="Liu J.E."/>
            <person name="Manci A.M."/>
            <person name="Nielsen D.A."/>
            <person name="Solomon M.B."/>
            <person name="Breakwell D.P."/>
            <person name="Burnett S.H."/>
            <person name="Grose J.H."/>
        </authorList>
    </citation>
    <scope>NUCLEOTIDE SEQUENCE</scope>
    <source>
        <strain evidence="3">7805</strain>
    </source>
</reference>
<accession>A0A1J1J9G7</accession>
<evidence type="ECO:0000256" key="1">
    <source>
        <dbReference type="SAM" id="MobiDB-lite"/>
    </source>
</evidence>
<feature type="compositionally biased region" description="Polar residues" evidence="1">
    <location>
        <begin position="217"/>
        <end position="232"/>
    </location>
</feature>
<feature type="compositionally biased region" description="Basic and acidic residues" evidence="1">
    <location>
        <begin position="256"/>
        <end position="265"/>
    </location>
</feature>
<name>A0A1J1J9G7_PLAAG</name>
<feature type="region of interest" description="Disordered" evidence="1">
    <location>
        <begin position="208"/>
        <end position="265"/>
    </location>
</feature>